<keyword evidence="5 6" id="KW-0408">Iron</keyword>
<keyword evidence="3 6" id="KW-0479">Metal-binding</keyword>
<dbReference type="RefSeq" id="XP_015411235.1">
    <property type="nucleotide sequence ID" value="XM_015546708.1"/>
</dbReference>
<keyword evidence="7" id="KW-0812">Transmembrane</keyword>
<evidence type="ECO:0000256" key="2">
    <source>
        <dbReference type="ARBA" id="ARBA00010617"/>
    </source>
</evidence>
<dbReference type="InterPro" id="IPR036396">
    <property type="entry name" value="Cyt_P450_sf"/>
</dbReference>
<sequence>MPDLTTILGVSGIALLGYFLLFTLRVKLDPREPPLVASTIPLVGHLISFLVHGIGYFAAESRKHAVPIFTMDILKKRVYIVTSPDLLPSVRHSRSTMSFDPLFTAMAERAGGIPKPGLQLLREEERGGKGLAKKTVEAMRPALLGNKLDHLNEQMIQVLKPIVDQVASIPTHSLDLYEWCNDALTVASTDAIYGPLNPYKSEAIRKAFWDFESNLSLLLADTVPWLTCRKAWKGREQLVQAFIQFYQTGGHLSASHLVYARWKVQQEAGATLEDIARLEILTGVGILSNTVPSCFWLLFDILSRPELLRTIQDEIHQNAISIDSTGTHSLDLADIRGKCPTLLSSFQETLRTRSNSGQLRVIYQDTLLNDHWLLKAGSILLIPAPAINTNSSAWGLDSGNFEPQRFTKTTQMTDKKLKASGFLSFGISPHICPGRHFATGEILALAALLLVRYDISPMHGSWTEPKTNARAVAASLPPAAEKVEVTAVEREEYKGVEWRTTVTPGKGTYGLIIG</sequence>
<dbReference type="InterPro" id="IPR053007">
    <property type="entry name" value="CYP450_monoxygenase_sec-met"/>
</dbReference>
<dbReference type="InterPro" id="IPR002403">
    <property type="entry name" value="Cyt_P450_E_grp-IV"/>
</dbReference>
<feature type="binding site" description="axial binding residue" evidence="6">
    <location>
        <position position="432"/>
    </location>
    <ligand>
        <name>heme</name>
        <dbReference type="ChEBI" id="CHEBI:30413"/>
    </ligand>
    <ligandPart>
        <name>Fe</name>
        <dbReference type="ChEBI" id="CHEBI:18248"/>
    </ligandPart>
</feature>
<dbReference type="GO" id="GO:0005506">
    <property type="term" value="F:iron ion binding"/>
    <property type="evidence" value="ECO:0007669"/>
    <property type="project" value="InterPro"/>
</dbReference>
<dbReference type="AlphaFoldDB" id="A0A0L1JF48"/>
<keyword evidence="4" id="KW-0560">Oxidoreductase</keyword>
<dbReference type="OrthoDB" id="3366823at2759"/>
<evidence type="ECO:0000256" key="4">
    <source>
        <dbReference type="ARBA" id="ARBA00023002"/>
    </source>
</evidence>
<dbReference type="InterPro" id="IPR001128">
    <property type="entry name" value="Cyt_P450"/>
</dbReference>
<protein>
    <submittedName>
        <fullName evidence="8">Putative cytochrome P450 oxidoreductase</fullName>
    </submittedName>
</protein>
<comment type="cofactor">
    <cofactor evidence="1 6">
        <name>heme</name>
        <dbReference type="ChEBI" id="CHEBI:30413"/>
    </cofactor>
</comment>
<dbReference type="Pfam" id="PF00067">
    <property type="entry name" value="p450"/>
    <property type="match status" value="1"/>
</dbReference>
<dbReference type="GO" id="GO:0020037">
    <property type="term" value="F:heme binding"/>
    <property type="evidence" value="ECO:0007669"/>
    <property type="project" value="InterPro"/>
</dbReference>
<dbReference type="STRING" id="1509407.A0A0L1JF48"/>
<feature type="transmembrane region" description="Helical" evidence="7">
    <location>
        <begin position="6"/>
        <end position="24"/>
    </location>
</feature>
<dbReference type="PANTHER" id="PTHR47582:SF1">
    <property type="entry name" value="P450, PUTATIVE (EUROFUNG)-RELATED"/>
    <property type="match status" value="1"/>
</dbReference>
<dbReference type="PRINTS" id="PR00465">
    <property type="entry name" value="EP450IV"/>
</dbReference>
<evidence type="ECO:0000313" key="8">
    <source>
        <dbReference type="EMBL" id="KNG90312.1"/>
    </source>
</evidence>
<comment type="caution">
    <text evidence="8">The sequence shown here is derived from an EMBL/GenBank/DDBJ whole genome shotgun (WGS) entry which is preliminary data.</text>
</comment>
<keyword evidence="9" id="KW-1185">Reference proteome</keyword>
<evidence type="ECO:0000313" key="9">
    <source>
        <dbReference type="Proteomes" id="UP000037505"/>
    </source>
</evidence>
<dbReference type="Gene3D" id="1.10.630.10">
    <property type="entry name" value="Cytochrome P450"/>
    <property type="match status" value="1"/>
</dbReference>
<dbReference type="CDD" id="cd11040">
    <property type="entry name" value="CYP7_CYP8-like"/>
    <property type="match status" value="1"/>
</dbReference>
<evidence type="ECO:0000256" key="6">
    <source>
        <dbReference type="PIRSR" id="PIRSR602403-1"/>
    </source>
</evidence>
<keyword evidence="7" id="KW-0472">Membrane</keyword>
<evidence type="ECO:0000256" key="1">
    <source>
        <dbReference type="ARBA" id="ARBA00001971"/>
    </source>
</evidence>
<dbReference type="SUPFAM" id="SSF48264">
    <property type="entry name" value="Cytochrome P450"/>
    <property type="match status" value="1"/>
</dbReference>
<accession>A0A0L1JF48</accession>
<name>A0A0L1JF48_ASPN3</name>
<dbReference type="GeneID" id="26803255"/>
<dbReference type="GO" id="GO:0004497">
    <property type="term" value="F:monooxygenase activity"/>
    <property type="evidence" value="ECO:0007669"/>
    <property type="project" value="InterPro"/>
</dbReference>
<gene>
    <name evidence="8" type="ORF">ANOM_001451</name>
</gene>
<reference evidence="8 9" key="1">
    <citation type="submission" date="2014-06" db="EMBL/GenBank/DDBJ databases">
        <title>The Genome of the Aflatoxigenic Filamentous Fungus Aspergillus nomius.</title>
        <authorList>
            <person name="Moore M.G."/>
            <person name="Shannon B.M."/>
            <person name="Brian M.M."/>
        </authorList>
    </citation>
    <scope>NUCLEOTIDE SEQUENCE [LARGE SCALE GENOMIC DNA]</scope>
    <source>
        <strain evidence="8 9">NRRL 13137</strain>
    </source>
</reference>
<evidence type="ECO:0000256" key="3">
    <source>
        <dbReference type="ARBA" id="ARBA00022723"/>
    </source>
</evidence>
<dbReference type="EMBL" id="JNOM01000015">
    <property type="protein sequence ID" value="KNG90312.1"/>
    <property type="molecule type" value="Genomic_DNA"/>
</dbReference>
<organism evidence="8 9">
    <name type="scientific">Aspergillus nomiae NRRL (strain ATCC 15546 / NRRL 13137 / CBS 260.88 / M93)</name>
    <dbReference type="NCBI Taxonomy" id="1509407"/>
    <lineage>
        <taxon>Eukaryota</taxon>
        <taxon>Fungi</taxon>
        <taxon>Dikarya</taxon>
        <taxon>Ascomycota</taxon>
        <taxon>Pezizomycotina</taxon>
        <taxon>Eurotiomycetes</taxon>
        <taxon>Eurotiomycetidae</taxon>
        <taxon>Eurotiales</taxon>
        <taxon>Aspergillaceae</taxon>
        <taxon>Aspergillus</taxon>
        <taxon>Aspergillus subgen. Circumdati</taxon>
    </lineage>
</organism>
<evidence type="ECO:0000256" key="7">
    <source>
        <dbReference type="SAM" id="Phobius"/>
    </source>
</evidence>
<feature type="transmembrane region" description="Helical" evidence="7">
    <location>
        <begin position="36"/>
        <end position="59"/>
    </location>
</feature>
<dbReference type="PANTHER" id="PTHR47582">
    <property type="entry name" value="P450, PUTATIVE (EUROFUNG)-RELATED"/>
    <property type="match status" value="1"/>
</dbReference>
<proteinExistence type="inferred from homology"/>
<dbReference type="GO" id="GO:0016705">
    <property type="term" value="F:oxidoreductase activity, acting on paired donors, with incorporation or reduction of molecular oxygen"/>
    <property type="evidence" value="ECO:0007669"/>
    <property type="project" value="InterPro"/>
</dbReference>
<comment type="similarity">
    <text evidence="2">Belongs to the cytochrome P450 family.</text>
</comment>
<keyword evidence="6" id="KW-0349">Heme</keyword>
<evidence type="ECO:0000256" key="5">
    <source>
        <dbReference type="ARBA" id="ARBA00023004"/>
    </source>
</evidence>
<keyword evidence="7" id="KW-1133">Transmembrane helix</keyword>
<dbReference type="Proteomes" id="UP000037505">
    <property type="component" value="Unassembled WGS sequence"/>
</dbReference>